<dbReference type="RefSeq" id="WP_236873654.1">
    <property type="nucleotide sequence ID" value="NZ_MSRG01000012.1"/>
</dbReference>
<dbReference type="GO" id="GO:0016829">
    <property type="term" value="F:lyase activity"/>
    <property type="evidence" value="ECO:0007669"/>
    <property type="project" value="UniProtKB-KW"/>
</dbReference>
<name>A0A242N2L0_CABSO</name>
<protein>
    <submittedName>
        <fullName evidence="1">Adenylosuccinate lyase</fullName>
    </submittedName>
</protein>
<keyword evidence="1" id="KW-0456">Lyase</keyword>
<reference evidence="1 2" key="1">
    <citation type="submission" date="2017-03" db="EMBL/GenBank/DDBJ databases">
        <title>Genome analysis of strain PAMC 26577.</title>
        <authorList>
            <person name="Oh H.-M."/>
            <person name="Yang J.-A."/>
        </authorList>
    </citation>
    <scope>NUCLEOTIDE SEQUENCE [LARGE SCALE GENOMIC DNA]</scope>
    <source>
        <strain evidence="1 2">PAMC 26577</strain>
    </source>
</reference>
<organism evidence="1 2">
    <name type="scientific">Caballeronia sordidicola</name>
    <name type="common">Burkholderia sordidicola</name>
    <dbReference type="NCBI Taxonomy" id="196367"/>
    <lineage>
        <taxon>Bacteria</taxon>
        <taxon>Pseudomonadati</taxon>
        <taxon>Pseudomonadota</taxon>
        <taxon>Betaproteobacteria</taxon>
        <taxon>Burkholderiales</taxon>
        <taxon>Burkholderiaceae</taxon>
        <taxon>Caballeronia</taxon>
    </lineage>
</organism>
<dbReference type="Proteomes" id="UP000195221">
    <property type="component" value="Unassembled WGS sequence"/>
</dbReference>
<dbReference type="AlphaFoldDB" id="A0A242N2L0"/>
<comment type="caution">
    <text evidence="1">The sequence shown here is derived from an EMBL/GenBank/DDBJ whole genome shotgun (WGS) entry which is preliminary data.</text>
</comment>
<dbReference type="EMBL" id="NBTZ01000027">
    <property type="protein sequence ID" value="OTP77905.1"/>
    <property type="molecule type" value="Genomic_DNA"/>
</dbReference>
<accession>A0A242N2L0</accession>
<evidence type="ECO:0000313" key="2">
    <source>
        <dbReference type="Proteomes" id="UP000195221"/>
    </source>
</evidence>
<sequence>MDTMTAHARIANLDTAILPDLWRRRTHLSHDEMVSMYHLVRGALRAYHPLELQSLREDKEELVAQFIYAKVLRLEPGHSTAKSCAESAPSNNYAICAYFRRYLIDCLRSASHQRNVSMEVSGIDQQVDEHAQAIEDPVRSVLLQYGLDESRVRRMARCFISALDRHERVVLAGTLGRDSGRKGGLSRIAAEHKVPSYHYRAVKLGVALRKTARPADFAATKIGCWLSDIVGIPINEENQPVMLVVLDLLAAESVEGVNGYPVESASEDASAHANDYAGEYATTPAAA</sequence>
<evidence type="ECO:0000313" key="1">
    <source>
        <dbReference type="EMBL" id="OTP77905.1"/>
    </source>
</evidence>
<gene>
    <name evidence="1" type="ORF">PAMC26577_07225</name>
</gene>
<proteinExistence type="predicted"/>